<keyword evidence="4" id="KW-1185">Reference proteome</keyword>
<sequence length="253" mass="25909">MRPFPAALAAALALAGCSSTAGADSAASPEGRTFVSVAVDGEQIPGGGPLTVGFDGDRISTFAGCNHGSGTAELADGRIVTQLASTMMACPPPLGDADAWVSKFFQAGPSWSLADDTLTLQSPTATVTLKDKKVVDPDQPLTGTTWQVQSLVSPDAVSTSAALEQSRPTLTIATDGAVTGSTGCNRFTGHAQINGSTIEFGPLATTEMACVGEIGDVEHAVLRVLSNTVRSSIDADQLRLTRDDGYGLILRAQ</sequence>
<evidence type="ECO:0000259" key="2">
    <source>
        <dbReference type="Pfam" id="PF03724"/>
    </source>
</evidence>
<feature type="signal peptide" evidence="1">
    <location>
        <begin position="1"/>
        <end position="23"/>
    </location>
</feature>
<dbReference type="Pfam" id="PF03724">
    <property type="entry name" value="META"/>
    <property type="match status" value="2"/>
</dbReference>
<evidence type="ECO:0000313" key="3">
    <source>
        <dbReference type="EMBL" id="GAS88020.1"/>
    </source>
</evidence>
<dbReference type="PANTHER" id="PTHR35535">
    <property type="entry name" value="HEAT SHOCK PROTEIN HSLJ"/>
    <property type="match status" value="1"/>
</dbReference>
<dbReference type="OrthoDB" id="507754at2"/>
<reference evidence="4" key="2">
    <citation type="submission" date="2016-02" db="EMBL/GenBank/DDBJ databases">
        <title>Draft genome sequence of five rapidly growing Mycobacterium species.</title>
        <authorList>
            <person name="Katahira K."/>
            <person name="Gotou Y."/>
            <person name="Iida K."/>
            <person name="Ogura Y."/>
            <person name="Hayashi T."/>
        </authorList>
    </citation>
    <scope>NUCLEOTIDE SEQUENCE [LARGE SCALE GENOMIC DNA]</scope>
    <source>
        <strain evidence="4">JCM15654</strain>
    </source>
</reference>
<keyword evidence="1" id="KW-0732">Signal</keyword>
<name>A0A124DZP7_9MYCO</name>
<dbReference type="Proteomes" id="UP000069620">
    <property type="component" value="Unassembled WGS sequence"/>
</dbReference>
<dbReference type="EMBL" id="BCSX01000021">
    <property type="protein sequence ID" value="GAS88020.1"/>
    <property type="molecule type" value="Genomic_DNA"/>
</dbReference>
<reference evidence="4" key="1">
    <citation type="journal article" date="2016" name="Genome Announc.">
        <title>Draft Genome Sequences of Five Rapidly Growing Mycobacterium Species, M. thermoresistibile, M. fortuitum subsp. acetamidolyticum, M. canariasense, M. brisbanense, and M. novocastrense.</title>
        <authorList>
            <person name="Katahira K."/>
            <person name="Ogura Y."/>
            <person name="Gotoh Y."/>
            <person name="Hayashi T."/>
        </authorList>
    </citation>
    <scope>NUCLEOTIDE SEQUENCE [LARGE SCALE GENOMIC DNA]</scope>
    <source>
        <strain evidence="4">JCM15654</strain>
    </source>
</reference>
<accession>A0A124DZP7</accession>
<dbReference type="STRING" id="146020.RMCB_2116"/>
<feature type="domain" description="DUF306" evidence="2">
    <location>
        <begin position="30"/>
        <end position="128"/>
    </location>
</feature>
<gene>
    <name evidence="3" type="ORF">RMCB_2116</name>
</gene>
<dbReference type="InterPro" id="IPR053147">
    <property type="entry name" value="Hsp_HslJ-like"/>
</dbReference>
<evidence type="ECO:0000313" key="4">
    <source>
        <dbReference type="Proteomes" id="UP000069620"/>
    </source>
</evidence>
<comment type="caution">
    <text evidence="3">The sequence shown here is derived from an EMBL/GenBank/DDBJ whole genome shotgun (WGS) entry which is preliminary data.</text>
</comment>
<evidence type="ECO:0000256" key="1">
    <source>
        <dbReference type="SAM" id="SignalP"/>
    </source>
</evidence>
<organism evidence="3 4">
    <name type="scientific">Mycolicibacterium brisbanense</name>
    <dbReference type="NCBI Taxonomy" id="146020"/>
    <lineage>
        <taxon>Bacteria</taxon>
        <taxon>Bacillati</taxon>
        <taxon>Actinomycetota</taxon>
        <taxon>Actinomycetes</taxon>
        <taxon>Mycobacteriales</taxon>
        <taxon>Mycobacteriaceae</taxon>
        <taxon>Mycolicibacterium</taxon>
    </lineage>
</organism>
<dbReference type="InterPro" id="IPR038670">
    <property type="entry name" value="HslJ-like_sf"/>
</dbReference>
<protein>
    <submittedName>
        <fullName evidence="3">Lipoprotein</fullName>
    </submittedName>
</protein>
<dbReference type="PROSITE" id="PS51257">
    <property type="entry name" value="PROKAR_LIPOPROTEIN"/>
    <property type="match status" value="1"/>
</dbReference>
<proteinExistence type="predicted"/>
<dbReference type="InterPro" id="IPR005184">
    <property type="entry name" value="DUF306_Meta_HslJ"/>
</dbReference>
<dbReference type="RefSeq" id="WP_062828744.1">
    <property type="nucleotide sequence ID" value="NZ_BCSX01000021.1"/>
</dbReference>
<dbReference type="PANTHER" id="PTHR35535:SF2">
    <property type="entry name" value="DUF306 DOMAIN-CONTAINING PROTEIN"/>
    <property type="match status" value="1"/>
</dbReference>
<feature type="domain" description="DUF306" evidence="2">
    <location>
        <begin position="139"/>
        <end position="248"/>
    </location>
</feature>
<dbReference type="Gene3D" id="2.40.128.270">
    <property type="match status" value="2"/>
</dbReference>
<dbReference type="AlphaFoldDB" id="A0A124DZP7"/>
<feature type="chain" id="PRO_5007170658" evidence="1">
    <location>
        <begin position="24"/>
        <end position="253"/>
    </location>
</feature>
<keyword evidence="3" id="KW-0449">Lipoprotein</keyword>